<dbReference type="GO" id="GO:0031514">
    <property type="term" value="C:motile cilium"/>
    <property type="evidence" value="ECO:0007669"/>
    <property type="project" value="TreeGrafter"/>
</dbReference>
<evidence type="ECO:0000313" key="7">
    <source>
        <dbReference type="EMBL" id="KNC47120.1"/>
    </source>
</evidence>
<proteinExistence type="predicted"/>
<evidence type="ECO:0000313" key="8">
    <source>
        <dbReference type="Proteomes" id="UP000054408"/>
    </source>
</evidence>
<keyword evidence="8" id="KW-1185">Reference proteome</keyword>
<dbReference type="PANTHER" id="PTHR14871">
    <property type="entry name" value="DYNEIN REGULATORY COMPLEX PROTEIN 9"/>
    <property type="match status" value="1"/>
</dbReference>
<evidence type="ECO:0000256" key="3">
    <source>
        <dbReference type="ARBA" id="ARBA00022490"/>
    </source>
</evidence>
<keyword evidence="4" id="KW-0206">Cytoskeleton</keyword>
<protein>
    <submittedName>
        <fullName evidence="7">Uncharacterized protein</fullName>
    </submittedName>
</protein>
<dbReference type="RefSeq" id="XP_013759896.1">
    <property type="nucleotide sequence ID" value="XM_013904442.1"/>
</dbReference>
<dbReference type="eggNOG" id="ENOG502QQR7">
    <property type="taxonomic scope" value="Eukaryota"/>
</dbReference>
<keyword evidence="5" id="KW-0966">Cell projection</keyword>
<keyword evidence="3" id="KW-0963">Cytoplasm</keyword>
<dbReference type="EMBL" id="GL349445">
    <property type="protein sequence ID" value="KNC47120.1"/>
    <property type="molecule type" value="Genomic_DNA"/>
</dbReference>
<dbReference type="GO" id="GO:0044782">
    <property type="term" value="P:cilium organization"/>
    <property type="evidence" value="ECO:0007669"/>
    <property type="project" value="TreeGrafter"/>
</dbReference>
<evidence type="ECO:0000256" key="6">
    <source>
        <dbReference type="SAM" id="Coils"/>
    </source>
</evidence>
<dbReference type="PANTHER" id="PTHR14871:SF1">
    <property type="entry name" value="DYNEIN REGULATORY COMPLEX PROTEIN 9"/>
    <property type="match status" value="1"/>
</dbReference>
<accession>A0A0L0D4G2</accession>
<reference evidence="7 8" key="1">
    <citation type="submission" date="2010-05" db="EMBL/GenBank/DDBJ databases">
        <title>The Genome Sequence of Thecamonas trahens ATCC 50062.</title>
        <authorList>
            <consortium name="The Broad Institute Genome Sequencing Platform"/>
            <person name="Russ C."/>
            <person name="Cuomo C."/>
            <person name="Shea T."/>
            <person name="Young S.K."/>
            <person name="Zeng Q."/>
            <person name="Koehrsen M."/>
            <person name="Haas B."/>
            <person name="Borodovsky M."/>
            <person name="Guigo R."/>
            <person name="Alvarado L."/>
            <person name="Berlin A."/>
            <person name="Bochicchio J."/>
            <person name="Borenstein D."/>
            <person name="Chapman S."/>
            <person name="Chen Z."/>
            <person name="Freedman E."/>
            <person name="Gellesch M."/>
            <person name="Goldberg J."/>
            <person name="Griggs A."/>
            <person name="Gujja S."/>
            <person name="Heilman E."/>
            <person name="Heiman D."/>
            <person name="Hepburn T."/>
            <person name="Howarth C."/>
            <person name="Jen D."/>
            <person name="Larson L."/>
            <person name="Mehta T."/>
            <person name="Park D."/>
            <person name="Pearson M."/>
            <person name="Roberts A."/>
            <person name="Saif S."/>
            <person name="Shenoy N."/>
            <person name="Sisk P."/>
            <person name="Stolte C."/>
            <person name="Sykes S."/>
            <person name="Thomson T."/>
            <person name="Walk T."/>
            <person name="White J."/>
            <person name="Yandava C."/>
            <person name="Burger G."/>
            <person name="Gray M.W."/>
            <person name="Holland P.W.H."/>
            <person name="King N."/>
            <person name="Lang F.B.F."/>
            <person name="Roger A.J."/>
            <person name="Ruiz-Trillo I."/>
            <person name="Lander E."/>
            <person name="Nusbaum C."/>
        </authorList>
    </citation>
    <scope>NUCLEOTIDE SEQUENCE [LARGE SCALE GENOMIC DNA]</scope>
    <source>
        <strain evidence="7 8">ATCC 50062</strain>
    </source>
</reference>
<dbReference type="PROSITE" id="PS50096">
    <property type="entry name" value="IQ"/>
    <property type="match status" value="1"/>
</dbReference>
<sequence>MEHKDRLAPLEVVQLSALLDDCVGSLSLLGDITRDILEQREELAQATGDETSQIIAEQKRLEARYEELLAQRASYKALANKSKYKDVEAELTQIAYQLRQSTQLLCRNLKENPNVADNLLKIQSERRSLIHLLKDTQLELNELHFRTLLTTVREDKAKEEGLRRTIEREREATAEVKRLSAQLAAVEADKDKMIKELNIIIARKKTALQKAKKQALSNYNFSRKSTRLLQEEITAWNDKYFEDIEAKRKEVESLKIQQSQTVAEIENLTREYENMRAVVEEDHRLAKQREAAMLFGVRLGTAAARLQKLWRGHRVRKKILAAHTKKKRKRPKKKK</sequence>
<dbReference type="InterPro" id="IPR042618">
    <property type="entry name" value="IQCG"/>
</dbReference>
<evidence type="ECO:0000256" key="2">
    <source>
        <dbReference type="ARBA" id="ARBA00004316"/>
    </source>
</evidence>
<gene>
    <name evidence="7" type="ORF">AMSG_03549</name>
</gene>
<dbReference type="GO" id="GO:0005856">
    <property type="term" value="C:cytoskeleton"/>
    <property type="evidence" value="ECO:0007669"/>
    <property type="project" value="UniProtKB-SubCell"/>
</dbReference>
<evidence type="ECO:0000256" key="4">
    <source>
        <dbReference type="ARBA" id="ARBA00023212"/>
    </source>
</evidence>
<dbReference type="GO" id="GO:0005737">
    <property type="term" value="C:cytoplasm"/>
    <property type="evidence" value="ECO:0007669"/>
    <property type="project" value="TreeGrafter"/>
</dbReference>
<evidence type="ECO:0000256" key="1">
    <source>
        <dbReference type="ARBA" id="ARBA00004245"/>
    </source>
</evidence>
<dbReference type="AlphaFoldDB" id="A0A0L0D4G2"/>
<feature type="coiled-coil region" evidence="6">
    <location>
        <begin position="162"/>
        <end position="285"/>
    </location>
</feature>
<dbReference type="Proteomes" id="UP000054408">
    <property type="component" value="Unassembled WGS sequence"/>
</dbReference>
<dbReference type="OMA" id="KVEEWYA"/>
<feature type="coiled-coil region" evidence="6">
    <location>
        <begin position="51"/>
        <end position="78"/>
    </location>
</feature>
<organism evidence="7 8">
    <name type="scientific">Thecamonas trahens ATCC 50062</name>
    <dbReference type="NCBI Taxonomy" id="461836"/>
    <lineage>
        <taxon>Eukaryota</taxon>
        <taxon>Apusozoa</taxon>
        <taxon>Apusomonadida</taxon>
        <taxon>Apusomonadidae</taxon>
        <taxon>Thecamonas</taxon>
    </lineage>
</organism>
<evidence type="ECO:0000256" key="5">
    <source>
        <dbReference type="ARBA" id="ARBA00023273"/>
    </source>
</evidence>
<dbReference type="GeneID" id="25563140"/>
<dbReference type="OrthoDB" id="10254713at2759"/>
<comment type="subcellular location">
    <subcellularLocation>
        <location evidence="2">Cell projection</location>
    </subcellularLocation>
    <subcellularLocation>
        <location evidence="1">Cytoplasm</location>
        <location evidence="1">Cytoskeleton</location>
    </subcellularLocation>
</comment>
<keyword evidence="6" id="KW-0175">Coiled coil</keyword>
<name>A0A0L0D4G2_THETB</name>